<proteinExistence type="predicted"/>
<dbReference type="RefSeq" id="WP_054291905.1">
    <property type="nucleotide sequence ID" value="NZ_CP012752.1"/>
</dbReference>
<dbReference type="OrthoDB" id="3637391at2"/>
<keyword evidence="2" id="KW-1185">Reference proteome</keyword>
<gene>
    <name evidence="1" type="ORF">AOZ06_26630</name>
</gene>
<accession>A0A0N9HX64</accession>
<evidence type="ECO:0000313" key="1">
    <source>
        <dbReference type="EMBL" id="ALG10001.1"/>
    </source>
</evidence>
<dbReference type="EMBL" id="CP012752">
    <property type="protein sequence ID" value="ALG10001.1"/>
    <property type="molecule type" value="Genomic_DNA"/>
</dbReference>
<dbReference type="Proteomes" id="UP000063699">
    <property type="component" value="Chromosome"/>
</dbReference>
<reference evidence="1 2" key="1">
    <citation type="submission" date="2015-07" db="EMBL/GenBank/DDBJ databases">
        <title>Genome sequencing of Kibdelosporangium phytohabitans.</title>
        <authorList>
            <person name="Qin S."/>
            <person name="Xing K."/>
        </authorList>
    </citation>
    <scope>NUCLEOTIDE SEQUENCE [LARGE SCALE GENOMIC DNA]</scope>
    <source>
        <strain evidence="1 2">KLBMP1111</strain>
    </source>
</reference>
<protein>
    <submittedName>
        <fullName evidence="1">Uncharacterized protein</fullName>
    </submittedName>
</protein>
<sequence length="159" mass="17944">MAFHLAHGTVVYRTTPLHGYSAIEMVERFGKDHWELTAALPRDTEEITAESARETVGAAADEPSRFAVPPEDAAPGGLYARVEQLDSMIEATMAWLRVSAVGTDTELEWASYQSADYDYELDMREALRDAASLLSQMVRHRNTLAIRNEIRDRKRDEED</sequence>
<name>A0A0N9HX64_9PSEU</name>
<dbReference type="AlphaFoldDB" id="A0A0N9HX64"/>
<evidence type="ECO:0000313" key="2">
    <source>
        <dbReference type="Proteomes" id="UP000063699"/>
    </source>
</evidence>
<organism evidence="1 2">
    <name type="scientific">Kibdelosporangium phytohabitans</name>
    <dbReference type="NCBI Taxonomy" id="860235"/>
    <lineage>
        <taxon>Bacteria</taxon>
        <taxon>Bacillati</taxon>
        <taxon>Actinomycetota</taxon>
        <taxon>Actinomycetes</taxon>
        <taxon>Pseudonocardiales</taxon>
        <taxon>Pseudonocardiaceae</taxon>
        <taxon>Kibdelosporangium</taxon>
    </lineage>
</organism>
<dbReference type="STRING" id="860235.AOZ06_26630"/>
<dbReference type="KEGG" id="kphy:AOZ06_26630"/>